<organism evidence="2 3">
    <name type="scientific">Pendulispora brunnea</name>
    <dbReference type="NCBI Taxonomy" id="2905690"/>
    <lineage>
        <taxon>Bacteria</taxon>
        <taxon>Pseudomonadati</taxon>
        <taxon>Myxococcota</taxon>
        <taxon>Myxococcia</taxon>
        <taxon>Myxococcales</taxon>
        <taxon>Sorangiineae</taxon>
        <taxon>Pendulisporaceae</taxon>
        <taxon>Pendulispora</taxon>
    </lineage>
</organism>
<proteinExistence type="predicted"/>
<reference evidence="2 3" key="1">
    <citation type="submission" date="2021-12" db="EMBL/GenBank/DDBJ databases">
        <title>Discovery of the Pendulisporaceae a myxobacterial family with distinct sporulation behavior and unique specialized metabolism.</title>
        <authorList>
            <person name="Garcia R."/>
            <person name="Popoff A."/>
            <person name="Bader C.D."/>
            <person name="Loehr J."/>
            <person name="Walesch S."/>
            <person name="Walt C."/>
            <person name="Boldt J."/>
            <person name="Bunk B."/>
            <person name="Haeckl F.J.F.P.J."/>
            <person name="Gunesch A.P."/>
            <person name="Birkelbach J."/>
            <person name="Nuebel U."/>
            <person name="Pietschmann T."/>
            <person name="Bach T."/>
            <person name="Mueller R."/>
        </authorList>
    </citation>
    <scope>NUCLEOTIDE SEQUENCE [LARGE SCALE GENOMIC DNA]</scope>
    <source>
        <strain evidence="2 3">MSr12523</strain>
    </source>
</reference>
<sequence>MLDSIRWLPLGLVLGCAPAPTQPALVPVPPLAHIDEARAEAYFTEAATLFARDDGKLWGLHLDGPILFLDPESREVVANRADAQGQLVARGHLFIGHVGNDVSPANSALEWAGVRWTEVLWPLPEDAPARKRLMAHEAFHRQQAALRIPMDDSGNAHLDALEGRILLQLEWRALKKAVLEQGAPRQRAIEDALVFRARRREIFPTAAQDERALEMNEGLAEYTGTTLASNSPAERRAVAAQLLDKGPAKPSFVRSFAYASGPAYGLLLDETGVPWRRSLSPASDLGALLAHATGARLPPKLEAESANRQSSYDGATLRGTEGRREEARLARAASYRARFVEGPHLVIALRKKQISFDPNQLEPLGDAGTVYRQLRVSDEWGVLSASTGALLSEDWTTVTVSTPADPAAHPLQGDGWTLQLSPGWTLKPGARKGDFTLAGPR</sequence>
<dbReference type="EMBL" id="CP089982">
    <property type="protein sequence ID" value="WXA96674.1"/>
    <property type="molecule type" value="Genomic_DNA"/>
</dbReference>
<evidence type="ECO:0000256" key="1">
    <source>
        <dbReference type="SAM" id="MobiDB-lite"/>
    </source>
</evidence>
<protein>
    <recommendedName>
        <fullName evidence="4">Lipoprotein</fullName>
    </recommendedName>
</protein>
<gene>
    <name evidence="2" type="ORF">LZC95_07475</name>
</gene>
<feature type="region of interest" description="Disordered" evidence="1">
    <location>
        <begin position="300"/>
        <end position="323"/>
    </location>
</feature>
<evidence type="ECO:0000313" key="2">
    <source>
        <dbReference type="EMBL" id="WXA96674.1"/>
    </source>
</evidence>
<accession>A0ABZ2KDK9</accession>
<dbReference type="RefSeq" id="WP_394847292.1">
    <property type="nucleotide sequence ID" value="NZ_CP089982.1"/>
</dbReference>
<keyword evidence="3" id="KW-1185">Reference proteome</keyword>
<evidence type="ECO:0008006" key="4">
    <source>
        <dbReference type="Google" id="ProtNLM"/>
    </source>
</evidence>
<evidence type="ECO:0000313" key="3">
    <source>
        <dbReference type="Proteomes" id="UP001379533"/>
    </source>
</evidence>
<dbReference type="Proteomes" id="UP001379533">
    <property type="component" value="Chromosome"/>
</dbReference>
<name>A0ABZ2KDK9_9BACT</name>